<protein>
    <recommendedName>
        <fullName evidence="1">DUF6651 domain-containing protein</fullName>
    </recommendedName>
</protein>
<dbReference type="OrthoDB" id="5465243at2"/>
<name>A0A502F8N1_9PROT</name>
<dbReference type="AlphaFoldDB" id="A0A502F8N1"/>
<gene>
    <name evidence="2" type="ORF">EAH89_26260</name>
</gene>
<dbReference type="RefSeq" id="WP_140886691.1">
    <property type="nucleotide sequence ID" value="NZ_RCZP01000046.1"/>
</dbReference>
<proteinExistence type="predicted"/>
<keyword evidence="3" id="KW-1185">Reference proteome</keyword>
<dbReference type="EMBL" id="RCZP01000046">
    <property type="protein sequence ID" value="TPG45707.1"/>
    <property type="molecule type" value="Genomic_DNA"/>
</dbReference>
<dbReference type="Pfam" id="PF20356">
    <property type="entry name" value="DUF6651"/>
    <property type="match status" value="1"/>
</dbReference>
<accession>A0A502F8N1</accession>
<dbReference type="Proteomes" id="UP000317078">
    <property type="component" value="Unassembled WGS sequence"/>
</dbReference>
<reference evidence="2 3" key="1">
    <citation type="journal article" date="2019" name="Environ. Microbiol.">
        <title>Species interactions and distinct microbial communities in high Arctic permafrost affected cryosols are associated with the CH4 and CO2 gas fluxes.</title>
        <authorList>
            <person name="Altshuler I."/>
            <person name="Hamel J."/>
            <person name="Turney S."/>
            <person name="Magnuson E."/>
            <person name="Levesque R."/>
            <person name="Greer C."/>
            <person name="Whyte L.G."/>
        </authorList>
    </citation>
    <scope>NUCLEOTIDE SEQUENCE [LARGE SCALE GENOMIC DNA]</scope>
    <source>
        <strain evidence="2 3">S9.3B</strain>
    </source>
</reference>
<evidence type="ECO:0000259" key="1">
    <source>
        <dbReference type="Pfam" id="PF20356"/>
    </source>
</evidence>
<organism evidence="2 3">
    <name type="scientific">Muricoccus nepalensis</name>
    <dbReference type="NCBI Taxonomy" id="1854500"/>
    <lineage>
        <taxon>Bacteria</taxon>
        <taxon>Pseudomonadati</taxon>
        <taxon>Pseudomonadota</taxon>
        <taxon>Alphaproteobacteria</taxon>
        <taxon>Acetobacterales</taxon>
        <taxon>Roseomonadaceae</taxon>
        <taxon>Muricoccus</taxon>
    </lineage>
</organism>
<comment type="caution">
    <text evidence="2">The sequence shown here is derived from an EMBL/GenBank/DDBJ whole genome shotgun (WGS) entry which is preliminary data.</text>
</comment>
<evidence type="ECO:0000313" key="2">
    <source>
        <dbReference type="EMBL" id="TPG45707.1"/>
    </source>
</evidence>
<sequence>MNVIESLFAGSSFVRDRLVVPAELLMTDFAHLFTVRDGVLLAEDRHGNAIYSPSRPGERASFEEAIEILVNASPDRDELLRQEVASGGKAITRAEFESMPAATRAEHFRSGGTVHD</sequence>
<dbReference type="InterPro" id="IPR046593">
    <property type="entry name" value="DUF6651"/>
</dbReference>
<feature type="domain" description="DUF6651" evidence="1">
    <location>
        <begin position="3"/>
        <end position="90"/>
    </location>
</feature>
<evidence type="ECO:0000313" key="3">
    <source>
        <dbReference type="Proteomes" id="UP000317078"/>
    </source>
</evidence>